<keyword evidence="5 7" id="KW-0472">Membrane</keyword>
<feature type="transmembrane region" description="Helical" evidence="7">
    <location>
        <begin position="65"/>
        <end position="84"/>
    </location>
</feature>
<evidence type="ECO:0000256" key="3">
    <source>
        <dbReference type="ARBA" id="ARBA00022692"/>
    </source>
</evidence>
<feature type="transmembrane region" description="Helical" evidence="7">
    <location>
        <begin position="23"/>
        <end position="45"/>
    </location>
</feature>
<gene>
    <name evidence="9" type="ORF">FB467_1399</name>
</gene>
<evidence type="ECO:0000256" key="4">
    <source>
        <dbReference type="ARBA" id="ARBA00022989"/>
    </source>
</evidence>
<dbReference type="Pfam" id="PF04138">
    <property type="entry name" value="GtrA_DPMS_TM"/>
    <property type="match status" value="1"/>
</dbReference>
<name>A0A542YQA9_9MICO</name>
<evidence type="ECO:0000313" key="10">
    <source>
        <dbReference type="Proteomes" id="UP000319516"/>
    </source>
</evidence>
<comment type="caution">
    <text evidence="9">The sequence shown here is derived from an EMBL/GenBank/DDBJ whole genome shotgun (WGS) entry which is preliminary data.</text>
</comment>
<dbReference type="EMBL" id="VFOP01000001">
    <property type="protein sequence ID" value="TQL50295.1"/>
    <property type="molecule type" value="Genomic_DNA"/>
</dbReference>
<dbReference type="GO" id="GO:0005886">
    <property type="term" value="C:plasma membrane"/>
    <property type="evidence" value="ECO:0007669"/>
    <property type="project" value="TreeGrafter"/>
</dbReference>
<evidence type="ECO:0000256" key="5">
    <source>
        <dbReference type="ARBA" id="ARBA00023136"/>
    </source>
</evidence>
<proteinExistence type="inferred from homology"/>
<comment type="similarity">
    <text evidence="2">Belongs to the GtrA family.</text>
</comment>
<feature type="transmembrane region" description="Helical" evidence="7">
    <location>
        <begin position="96"/>
        <end position="119"/>
    </location>
</feature>
<dbReference type="OrthoDB" id="9807815at2"/>
<evidence type="ECO:0000256" key="2">
    <source>
        <dbReference type="ARBA" id="ARBA00009399"/>
    </source>
</evidence>
<dbReference type="Proteomes" id="UP000319516">
    <property type="component" value="Unassembled WGS sequence"/>
</dbReference>
<feature type="domain" description="GtrA/DPMS transmembrane" evidence="8">
    <location>
        <begin position="25"/>
        <end position="154"/>
    </location>
</feature>
<feature type="region of interest" description="Disordered" evidence="6">
    <location>
        <begin position="170"/>
        <end position="191"/>
    </location>
</feature>
<accession>A0A542YQA9</accession>
<keyword evidence="3 7" id="KW-0812">Transmembrane</keyword>
<dbReference type="AlphaFoldDB" id="A0A542YQA9"/>
<dbReference type="PANTHER" id="PTHR38459">
    <property type="entry name" value="PROPHAGE BACTOPRENOL-LINKED GLUCOSE TRANSLOCASE HOMOLOG"/>
    <property type="match status" value="1"/>
</dbReference>
<keyword evidence="10" id="KW-1185">Reference proteome</keyword>
<comment type="subcellular location">
    <subcellularLocation>
        <location evidence="1">Membrane</location>
        <topology evidence="1">Multi-pass membrane protein</topology>
    </subcellularLocation>
</comment>
<dbReference type="InterPro" id="IPR051401">
    <property type="entry name" value="GtrA_CellWall_Glycosyl"/>
</dbReference>
<sequence length="191" mass="21020">MTRDHPSVFERARSTLDVLVREAAKFGVVGLVAFVVDTALYNYFVFGLPGAGEGPMHDIPLRAKVAATAVAMVVAWLGNRYWTFRHRRRTAVAREFALFVVFNVLGLAIAVACLGFSRYVLDLHSQLADNVSANGVGLVLGTLFRFWAYRTFVFRGDALADLDTHLVRDSDGHSTDDRQVDGTQRAGAIDT</sequence>
<dbReference type="GO" id="GO:0000271">
    <property type="term" value="P:polysaccharide biosynthetic process"/>
    <property type="evidence" value="ECO:0007669"/>
    <property type="project" value="InterPro"/>
</dbReference>
<reference evidence="9 10" key="1">
    <citation type="submission" date="2019-06" db="EMBL/GenBank/DDBJ databases">
        <title>Sequencing the genomes of 1000 actinobacteria strains.</title>
        <authorList>
            <person name="Klenk H.-P."/>
        </authorList>
    </citation>
    <scope>NUCLEOTIDE SEQUENCE [LARGE SCALE GENOMIC DNA]</scope>
    <source>
        <strain evidence="9 10">DSM 12335</strain>
    </source>
</reference>
<evidence type="ECO:0000256" key="7">
    <source>
        <dbReference type="SAM" id="Phobius"/>
    </source>
</evidence>
<dbReference type="RefSeq" id="WP_141784445.1">
    <property type="nucleotide sequence ID" value="NZ_BAAAIK010000004.1"/>
</dbReference>
<protein>
    <submittedName>
        <fullName evidence="9">Putative flippase GtrA</fullName>
    </submittedName>
</protein>
<feature type="transmembrane region" description="Helical" evidence="7">
    <location>
        <begin position="131"/>
        <end position="148"/>
    </location>
</feature>
<evidence type="ECO:0000256" key="6">
    <source>
        <dbReference type="SAM" id="MobiDB-lite"/>
    </source>
</evidence>
<organism evidence="9 10">
    <name type="scientific">Ornithinicoccus hortensis</name>
    <dbReference type="NCBI Taxonomy" id="82346"/>
    <lineage>
        <taxon>Bacteria</taxon>
        <taxon>Bacillati</taxon>
        <taxon>Actinomycetota</taxon>
        <taxon>Actinomycetes</taxon>
        <taxon>Micrococcales</taxon>
        <taxon>Intrasporangiaceae</taxon>
        <taxon>Ornithinicoccus</taxon>
    </lineage>
</organism>
<evidence type="ECO:0000259" key="8">
    <source>
        <dbReference type="Pfam" id="PF04138"/>
    </source>
</evidence>
<keyword evidence="4 7" id="KW-1133">Transmembrane helix</keyword>
<feature type="compositionally biased region" description="Basic and acidic residues" evidence="6">
    <location>
        <begin position="170"/>
        <end position="180"/>
    </location>
</feature>
<evidence type="ECO:0000313" key="9">
    <source>
        <dbReference type="EMBL" id="TQL50295.1"/>
    </source>
</evidence>
<dbReference type="PANTHER" id="PTHR38459:SF1">
    <property type="entry name" value="PROPHAGE BACTOPRENOL-LINKED GLUCOSE TRANSLOCASE HOMOLOG"/>
    <property type="match status" value="1"/>
</dbReference>
<dbReference type="InterPro" id="IPR007267">
    <property type="entry name" value="GtrA_DPMS_TM"/>
</dbReference>
<evidence type="ECO:0000256" key="1">
    <source>
        <dbReference type="ARBA" id="ARBA00004141"/>
    </source>
</evidence>